<dbReference type="SUPFAM" id="SSF51905">
    <property type="entry name" value="FAD/NAD(P)-binding domain"/>
    <property type="match status" value="1"/>
</dbReference>
<reference evidence="3 4" key="1">
    <citation type="submission" date="2016-10" db="EMBL/GenBank/DDBJ databases">
        <authorList>
            <person name="de Groot N.N."/>
        </authorList>
    </citation>
    <scope>NUCLEOTIDE SEQUENCE [LARGE SCALE GENOMIC DNA]</scope>
    <source>
        <strain evidence="3 4">DSM 15893</strain>
    </source>
</reference>
<evidence type="ECO:0000313" key="4">
    <source>
        <dbReference type="Proteomes" id="UP000182692"/>
    </source>
</evidence>
<dbReference type="GeneID" id="35869619"/>
<dbReference type="GO" id="GO:0016491">
    <property type="term" value="F:oxidoreductase activity"/>
    <property type="evidence" value="ECO:0007669"/>
    <property type="project" value="InterPro"/>
</dbReference>
<dbReference type="InterPro" id="IPR002937">
    <property type="entry name" value="Amino_oxidase"/>
</dbReference>
<dbReference type="STRING" id="1121869.SAMN03084138_04737"/>
<dbReference type="OrthoDB" id="337830at2"/>
<evidence type="ECO:0000259" key="2">
    <source>
        <dbReference type="Pfam" id="PF01593"/>
    </source>
</evidence>
<feature type="domain" description="Amine oxidase" evidence="2">
    <location>
        <begin position="114"/>
        <end position="359"/>
    </location>
</feature>
<dbReference type="RefSeq" id="WP_074928857.1">
    <property type="nucleotide sequence ID" value="NZ_FOWR01000066.1"/>
</dbReference>
<proteinExistence type="inferred from homology"/>
<dbReference type="Pfam" id="PF13450">
    <property type="entry name" value="NAD_binding_8"/>
    <property type="match status" value="1"/>
</dbReference>
<dbReference type="EMBL" id="FOWR01000066">
    <property type="protein sequence ID" value="SFQ32250.1"/>
    <property type="molecule type" value="Genomic_DNA"/>
</dbReference>
<dbReference type="InterPro" id="IPR050703">
    <property type="entry name" value="Flavin_MAO"/>
</dbReference>
<evidence type="ECO:0000256" key="1">
    <source>
        <dbReference type="ARBA" id="ARBA00005995"/>
    </source>
</evidence>
<accession>A0A1I5XJZ6</accession>
<dbReference type="SUPFAM" id="SSF54373">
    <property type="entry name" value="FAD-linked reductases, C-terminal domain"/>
    <property type="match status" value="1"/>
</dbReference>
<dbReference type="InterPro" id="IPR036188">
    <property type="entry name" value="FAD/NAD-bd_sf"/>
</dbReference>
<evidence type="ECO:0000313" key="3">
    <source>
        <dbReference type="EMBL" id="SFQ32250.1"/>
    </source>
</evidence>
<dbReference type="Gene3D" id="3.50.50.60">
    <property type="entry name" value="FAD/NAD(P)-binding domain"/>
    <property type="match status" value="2"/>
</dbReference>
<dbReference type="PANTHER" id="PTHR43563:SF14">
    <property type="entry name" value="AMINE OXIDASE"/>
    <property type="match status" value="1"/>
</dbReference>
<sequence length="372" mass="40503">MKTMTDTLIIGGGLSGLYAAHLLEQQGQDYVLFEARDRFGGRIVSASLNNDNQGQVDLGPSWYWPNINPQLGALIDALNISTYKQFSHGHYLVDKMRGAPPQAINIGYDIMPDTFRLQGGMQMLVNGLLDKLPSENGLLNTQVTAVSKQTDDTYAVEYKHNGDVGTLMAKHIVFAMPLRLVSQNITFHPALDPALKKAFDSTDTWMAAHAKAVLIYETPFWREMGFSGSVNSNVGPLVEIHDASPEINGKPEYGAIMGFMGINGSARKTAGDETLKKLILQQAVRLFGQAAQHPISIEYVDWYQEPFTATKEDIASSHGVYGIKTKDMSHPNIVFAGTEASRKYGGYLEGALDAANTAVSKLVSPNAALSSC</sequence>
<dbReference type="PANTHER" id="PTHR43563">
    <property type="entry name" value="AMINE OXIDASE"/>
    <property type="match status" value="1"/>
</dbReference>
<gene>
    <name evidence="3" type="ORF">SAMN03084138_04737</name>
</gene>
<dbReference type="Proteomes" id="UP000182692">
    <property type="component" value="Unassembled WGS sequence"/>
</dbReference>
<dbReference type="Pfam" id="PF01593">
    <property type="entry name" value="Amino_oxidase"/>
    <property type="match status" value="1"/>
</dbReference>
<protein>
    <submittedName>
        <fullName evidence="3">Monoamine oxidase</fullName>
    </submittedName>
</protein>
<dbReference type="AlphaFoldDB" id="A0A1I5XJZ6"/>
<organism evidence="3 4">
    <name type="scientific">Enterovibrio norvegicus DSM 15893</name>
    <dbReference type="NCBI Taxonomy" id="1121869"/>
    <lineage>
        <taxon>Bacteria</taxon>
        <taxon>Pseudomonadati</taxon>
        <taxon>Pseudomonadota</taxon>
        <taxon>Gammaproteobacteria</taxon>
        <taxon>Vibrionales</taxon>
        <taxon>Vibrionaceae</taxon>
        <taxon>Enterovibrio</taxon>
    </lineage>
</organism>
<name>A0A1I5XJZ6_9GAMM</name>
<comment type="similarity">
    <text evidence="1">Belongs to the flavin monoamine oxidase family.</text>
</comment>